<reference evidence="1 2" key="1">
    <citation type="submission" date="2018-06" db="EMBL/GenBank/DDBJ databases">
        <title>Comparative genomics of Brasilonema spp. strains.</title>
        <authorList>
            <person name="Alvarenga D.O."/>
            <person name="Fiore M.F."/>
            <person name="Varani A.M."/>
        </authorList>
    </citation>
    <scope>NUCLEOTIDE SEQUENCE [LARGE SCALE GENOMIC DNA]</scope>
    <source>
        <strain evidence="1 2">SPC951</strain>
    </source>
</reference>
<evidence type="ECO:0000313" key="2">
    <source>
        <dbReference type="Proteomes" id="UP000718564"/>
    </source>
</evidence>
<proteinExistence type="predicted"/>
<organism evidence="1 2">
    <name type="scientific">Brasilonema bromeliae SPC951</name>
    <dbReference type="NCBI Taxonomy" id="385972"/>
    <lineage>
        <taxon>Bacteria</taxon>
        <taxon>Bacillati</taxon>
        <taxon>Cyanobacteriota</taxon>
        <taxon>Cyanophyceae</taxon>
        <taxon>Nostocales</taxon>
        <taxon>Scytonemataceae</taxon>
        <taxon>Brasilonema</taxon>
        <taxon>Bromeliae group (in: Brasilonema)</taxon>
    </lineage>
</organism>
<gene>
    <name evidence="1" type="ORF">DP116_17740</name>
</gene>
<evidence type="ECO:0000313" key="1">
    <source>
        <dbReference type="EMBL" id="NMG21191.1"/>
    </source>
</evidence>
<name>A0ABX1PBF0_9CYAN</name>
<keyword evidence="2" id="KW-1185">Reference proteome</keyword>
<dbReference type="Proteomes" id="UP000718564">
    <property type="component" value="Unassembled WGS sequence"/>
</dbReference>
<sequence length="104" mass="11126">MALRQRSLEDFVRLGELHLTLAQFLSSRVARACLLGIRSVRALSDGARVCKCGEQALWGIACRKGSGHRCTGGIFIFLPPDGSLLAQASTGIELLVKFKGLLAG</sequence>
<comment type="caution">
    <text evidence="1">The sequence shown here is derived from an EMBL/GenBank/DDBJ whole genome shotgun (WGS) entry which is preliminary data.</text>
</comment>
<protein>
    <submittedName>
        <fullName evidence="1">Uncharacterized protein</fullName>
    </submittedName>
</protein>
<accession>A0ABX1PBF0</accession>
<dbReference type="EMBL" id="QMEB01000143">
    <property type="protein sequence ID" value="NMG21191.1"/>
    <property type="molecule type" value="Genomic_DNA"/>
</dbReference>